<dbReference type="SUPFAM" id="SSF53474">
    <property type="entry name" value="alpha/beta-Hydrolases"/>
    <property type="match status" value="1"/>
</dbReference>
<gene>
    <name evidence="2" type="ORF">H1011_02805</name>
</gene>
<dbReference type="GO" id="GO:0006508">
    <property type="term" value="P:proteolysis"/>
    <property type="evidence" value="ECO:0007669"/>
    <property type="project" value="InterPro"/>
</dbReference>
<proteinExistence type="predicted"/>
<evidence type="ECO:0000313" key="2">
    <source>
        <dbReference type="EMBL" id="HIJ99729.1"/>
    </source>
</evidence>
<comment type="caution">
    <text evidence="2">The sequence shown here is derived from an EMBL/GenBank/DDBJ whole genome shotgun (WGS) entry which is preliminary data.</text>
</comment>
<dbReference type="GO" id="GO:0008236">
    <property type="term" value="F:serine-type peptidase activity"/>
    <property type="evidence" value="ECO:0007669"/>
    <property type="project" value="InterPro"/>
</dbReference>
<protein>
    <submittedName>
        <fullName evidence="2">Prolyl oligopeptidase family serine peptidase</fullName>
    </submittedName>
</protein>
<dbReference type="AlphaFoldDB" id="A0A832V460"/>
<sequence length="268" mass="30110">MTGEHTQVKFKNSRELELVGILSESPGSKSAVVLCHGFGGYKEMKLLHSTAEAIRSRGISVLRFDFSDCMLESEGDCKNLTVTNQIDDIGAAFDYLEAQGFEKIGIAGHSLGGFDSIIFSVKDSRPKAVVTFGAIASARNDVFFRDHIEEWKTSGHKKFSLEKWGEVEIPYTFYEDFKKYDASELIKEMKAPIRIIHGKQDKIVTMLNAEQLFDNAAAMKDVRIIMSAGHMFSEEFEQTHAAKMAAEWFEEFLLGKSNKFKQPEPIGE</sequence>
<evidence type="ECO:0000259" key="1">
    <source>
        <dbReference type="Pfam" id="PF00326"/>
    </source>
</evidence>
<name>A0A832V460_9ARCH</name>
<keyword evidence="3" id="KW-1185">Reference proteome</keyword>
<dbReference type="Pfam" id="PF00326">
    <property type="entry name" value="Peptidase_S9"/>
    <property type="match status" value="1"/>
</dbReference>
<accession>A0A832V460</accession>
<dbReference type="EMBL" id="DVAD01000014">
    <property type="protein sequence ID" value="HIJ99729.1"/>
    <property type="molecule type" value="Genomic_DNA"/>
</dbReference>
<dbReference type="InterPro" id="IPR001375">
    <property type="entry name" value="Peptidase_S9_cat"/>
</dbReference>
<dbReference type="Proteomes" id="UP000604391">
    <property type="component" value="Unassembled WGS sequence"/>
</dbReference>
<evidence type="ECO:0000313" key="3">
    <source>
        <dbReference type="Proteomes" id="UP000604391"/>
    </source>
</evidence>
<organism evidence="2 3">
    <name type="scientific">Candidatus Undinarchaeum marinum</name>
    <dbReference type="NCBI Taxonomy" id="2756141"/>
    <lineage>
        <taxon>Archaea</taxon>
        <taxon>Candidatus Undinarchaeota</taxon>
        <taxon>Candidatus Undinarchaeia</taxon>
        <taxon>Candidatus Undinarchaeales</taxon>
        <taxon>Candidatus Undinarchaeaceae</taxon>
        <taxon>Candidatus Undinarchaeum</taxon>
    </lineage>
</organism>
<dbReference type="PANTHER" id="PTHR12277">
    <property type="entry name" value="ALPHA/BETA HYDROLASE DOMAIN-CONTAINING PROTEIN"/>
    <property type="match status" value="1"/>
</dbReference>
<reference evidence="2 3" key="1">
    <citation type="journal article" name="Nat. Commun.">
        <title>Undinarchaeota illuminate DPANN phylogeny and the impact of gene transfer on archaeal evolution.</title>
        <authorList>
            <person name="Dombrowski N."/>
            <person name="Williams T.A."/>
            <person name="Sun J."/>
            <person name="Woodcroft B.J."/>
            <person name="Lee J.H."/>
            <person name="Minh B.Q."/>
            <person name="Rinke C."/>
            <person name="Spang A."/>
        </authorList>
    </citation>
    <scope>NUCLEOTIDE SEQUENCE [LARGE SCALE GENOMIC DNA]</scope>
    <source>
        <strain evidence="2">MAG_bin17</strain>
    </source>
</reference>
<dbReference type="Gene3D" id="3.40.50.1820">
    <property type="entry name" value="alpha/beta hydrolase"/>
    <property type="match status" value="1"/>
</dbReference>
<feature type="domain" description="Peptidase S9 prolyl oligopeptidase catalytic" evidence="1">
    <location>
        <begin position="78"/>
        <end position="253"/>
    </location>
</feature>
<dbReference type="InterPro" id="IPR029058">
    <property type="entry name" value="AB_hydrolase_fold"/>
</dbReference>